<name>A0A6L9Y7L8_9BURK</name>
<dbReference type="NCBIfam" id="TIGR00558">
    <property type="entry name" value="pdxH"/>
    <property type="match status" value="1"/>
</dbReference>
<feature type="binding site" evidence="7">
    <location>
        <begin position="7"/>
        <end position="10"/>
    </location>
    <ligand>
        <name>substrate</name>
    </ligand>
</feature>
<evidence type="ECO:0000313" key="12">
    <source>
        <dbReference type="Proteomes" id="UP000477651"/>
    </source>
</evidence>
<dbReference type="RefSeq" id="WP_163764917.1">
    <property type="nucleotide sequence ID" value="NZ_JAAGYR010000020.1"/>
</dbReference>
<evidence type="ECO:0000256" key="2">
    <source>
        <dbReference type="ARBA" id="ARBA00022630"/>
    </source>
</evidence>
<evidence type="ECO:0000256" key="7">
    <source>
        <dbReference type="PIRSR" id="PIRSR000190-1"/>
    </source>
</evidence>
<dbReference type="Pfam" id="PF01243">
    <property type="entry name" value="PNPOx_N"/>
    <property type="match status" value="1"/>
</dbReference>
<feature type="binding site" evidence="6 7">
    <location>
        <position position="126"/>
    </location>
    <ligand>
        <name>substrate</name>
    </ligand>
</feature>
<dbReference type="InterPro" id="IPR011576">
    <property type="entry name" value="Pyridox_Oxase_N"/>
</dbReference>
<feature type="binding site" evidence="6 8">
    <location>
        <position position="192"/>
    </location>
    <ligand>
        <name>FMN</name>
        <dbReference type="ChEBI" id="CHEBI:58210"/>
    </ligand>
</feature>
<feature type="domain" description="Pyridoxamine 5'-phosphate oxidase N-terminal" evidence="9">
    <location>
        <begin position="33"/>
        <end position="146"/>
    </location>
</feature>
<evidence type="ECO:0000256" key="8">
    <source>
        <dbReference type="PIRSR" id="PIRSR000190-2"/>
    </source>
</evidence>
<keyword evidence="2 6" id="KW-0285">Flavoprotein</keyword>
<evidence type="ECO:0000256" key="4">
    <source>
        <dbReference type="ARBA" id="ARBA00023002"/>
    </source>
</evidence>
<feature type="binding site" evidence="6 8">
    <location>
        <begin position="60"/>
        <end position="65"/>
    </location>
    <ligand>
        <name>FMN</name>
        <dbReference type="ChEBI" id="CHEBI:58210"/>
    </ligand>
</feature>
<dbReference type="PANTHER" id="PTHR10851:SF0">
    <property type="entry name" value="PYRIDOXINE-5'-PHOSPHATE OXIDASE"/>
    <property type="match status" value="1"/>
</dbReference>
<dbReference type="PANTHER" id="PTHR10851">
    <property type="entry name" value="PYRIDOXINE-5-PHOSPHATE OXIDASE"/>
    <property type="match status" value="1"/>
</dbReference>
<dbReference type="InterPro" id="IPR000659">
    <property type="entry name" value="Pyridox_Oxase"/>
</dbReference>
<reference evidence="11 12" key="1">
    <citation type="submission" date="2020-02" db="EMBL/GenBank/DDBJ databases">
        <title>Pelistega sp. NLN82 were isolated from wild rodents of the Hainan Island.</title>
        <authorList>
            <person name="Niu N."/>
            <person name="Zhou J."/>
        </authorList>
    </citation>
    <scope>NUCLEOTIDE SEQUENCE [LARGE SCALE GENOMIC DNA]</scope>
    <source>
        <strain evidence="11 12">NLN82</strain>
    </source>
</reference>
<dbReference type="Proteomes" id="UP000477651">
    <property type="component" value="Unassembled WGS sequence"/>
</dbReference>
<organism evidence="11 12">
    <name type="scientific">Pelistega ratti</name>
    <dbReference type="NCBI Taxonomy" id="2652177"/>
    <lineage>
        <taxon>Bacteria</taxon>
        <taxon>Pseudomonadati</taxon>
        <taxon>Pseudomonadota</taxon>
        <taxon>Betaproteobacteria</taxon>
        <taxon>Burkholderiales</taxon>
        <taxon>Alcaligenaceae</taxon>
        <taxon>Pelistega</taxon>
    </lineage>
</organism>
<dbReference type="InterPro" id="IPR012349">
    <property type="entry name" value="Split_barrel_FMN-bd"/>
</dbReference>
<evidence type="ECO:0000256" key="3">
    <source>
        <dbReference type="ARBA" id="ARBA00022643"/>
    </source>
</evidence>
<sequence length="210" mass="24403">MSIADLRQNYDKDILLETSIDPNPFVQFQRWFDQAAKEGGLEPNAMTVSTVNTQGKPSSRICLLKDFDENGFVFFTNYDSAKGQNIAQNPYVSLLFFWMVQQRQVHIIGRAEKISESESTAYFKSRPLGSQIGAWASKQSQEISREELETRYQQYEKQFAQDVPKPDNWGGYRVVPESIEFWQGRPSRLHDRLKFIRQSNGEWHLVRLSP</sequence>
<dbReference type="GO" id="GO:0008615">
    <property type="term" value="P:pyridoxine biosynthetic process"/>
    <property type="evidence" value="ECO:0007669"/>
    <property type="project" value="UniProtKB-UniRule"/>
</dbReference>
<protein>
    <recommendedName>
        <fullName evidence="6">Pyridoxine/pyridoxamine 5'-phosphate oxidase</fullName>
        <ecNumber evidence="6">1.4.3.5</ecNumber>
    </recommendedName>
    <alternativeName>
        <fullName evidence="6">PNP/PMP oxidase</fullName>
        <shortName evidence="6">PNPOx</shortName>
    </alternativeName>
    <alternativeName>
        <fullName evidence="6">Pyridoxal 5'-phosphate synthase</fullName>
    </alternativeName>
</protein>
<dbReference type="EMBL" id="JAAGYR010000020">
    <property type="protein sequence ID" value="NEN76512.1"/>
    <property type="molecule type" value="Genomic_DNA"/>
</dbReference>
<accession>A0A6L9Y7L8</accession>
<feature type="binding site" evidence="6 8">
    <location>
        <begin position="139"/>
        <end position="140"/>
    </location>
    <ligand>
        <name>FMN</name>
        <dbReference type="ChEBI" id="CHEBI:58210"/>
    </ligand>
</feature>
<dbReference type="NCBIfam" id="NF004231">
    <property type="entry name" value="PRK05679.1"/>
    <property type="match status" value="1"/>
</dbReference>
<dbReference type="EC" id="1.4.3.5" evidence="6"/>
<feature type="binding site" evidence="6 7">
    <location>
        <position position="122"/>
    </location>
    <ligand>
        <name>substrate</name>
    </ligand>
</feature>
<comment type="catalytic activity">
    <reaction evidence="6">
        <text>pyridoxine 5'-phosphate + O2 = pyridoxal 5'-phosphate + H2O2</text>
        <dbReference type="Rhea" id="RHEA:15149"/>
        <dbReference type="ChEBI" id="CHEBI:15379"/>
        <dbReference type="ChEBI" id="CHEBI:16240"/>
        <dbReference type="ChEBI" id="CHEBI:58589"/>
        <dbReference type="ChEBI" id="CHEBI:597326"/>
        <dbReference type="EC" id="1.4.3.5"/>
    </reaction>
</comment>
<comment type="catalytic activity">
    <reaction evidence="6">
        <text>pyridoxamine 5'-phosphate + O2 + H2O = pyridoxal 5'-phosphate + H2O2 + NH4(+)</text>
        <dbReference type="Rhea" id="RHEA:15817"/>
        <dbReference type="ChEBI" id="CHEBI:15377"/>
        <dbReference type="ChEBI" id="CHEBI:15379"/>
        <dbReference type="ChEBI" id="CHEBI:16240"/>
        <dbReference type="ChEBI" id="CHEBI:28938"/>
        <dbReference type="ChEBI" id="CHEBI:58451"/>
        <dbReference type="ChEBI" id="CHEBI:597326"/>
        <dbReference type="EC" id="1.4.3.5"/>
    </reaction>
</comment>
<feature type="binding site" evidence="6 8">
    <location>
        <position position="104"/>
    </location>
    <ligand>
        <name>FMN</name>
        <dbReference type="ChEBI" id="CHEBI:58210"/>
    </ligand>
</feature>
<comment type="cofactor">
    <cofactor evidence="6 8">
        <name>FMN</name>
        <dbReference type="ChEBI" id="CHEBI:58210"/>
    </cofactor>
    <text evidence="6 8">Binds 1 FMN per subunit.</text>
</comment>
<evidence type="ECO:0000259" key="9">
    <source>
        <dbReference type="Pfam" id="PF01243"/>
    </source>
</evidence>
<feature type="binding site" evidence="6 8">
    <location>
        <begin position="75"/>
        <end position="76"/>
    </location>
    <ligand>
        <name>FMN</name>
        <dbReference type="ChEBI" id="CHEBI:58210"/>
    </ligand>
</feature>
<comment type="function">
    <text evidence="6">Catalyzes the oxidation of either pyridoxine 5'-phosphate (PNP) or pyridoxamine 5'-phosphate (PMP) into pyridoxal 5'-phosphate (PLP).</text>
</comment>
<comment type="similarity">
    <text evidence="1 6">Belongs to the pyridoxamine 5'-phosphate oxidase family.</text>
</comment>
<feature type="binding site" evidence="6 8">
    <location>
        <position position="82"/>
    </location>
    <ligand>
        <name>FMN</name>
        <dbReference type="ChEBI" id="CHEBI:58210"/>
    </ligand>
</feature>
<dbReference type="Gene3D" id="2.30.110.10">
    <property type="entry name" value="Electron Transport, Fmn-binding Protein, Chain A"/>
    <property type="match status" value="1"/>
</dbReference>
<comment type="pathway">
    <text evidence="6">Cofactor metabolism; pyridoxal 5'-phosphate salvage; pyridoxal 5'-phosphate from pyridoxine 5'-phosphate: step 1/1.</text>
</comment>
<keyword evidence="5 6" id="KW-0664">Pyridoxine biosynthesis</keyword>
<proteinExistence type="inferred from homology"/>
<dbReference type="PROSITE" id="PS01064">
    <property type="entry name" value="PYRIDOX_OXIDASE"/>
    <property type="match status" value="1"/>
</dbReference>
<evidence type="ECO:0000313" key="11">
    <source>
        <dbReference type="EMBL" id="NEN76512.1"/>
    </source>
</evidence>
<evidence type="ECO:0000259" key="10">
    <source>
        <dbReference type="Pfam" id="PF10590"/>
    </source>
</evidence>
<feature type="binding site" evidence="6 7">
    <location>
        <begin position="188"/>
        <end position="190"/>
    </location>
    <ligand>
        <name>substrate</name>
    </ligand>
</feature>
<dbReference type="HAMAP" id="MF_01629">
    <property type="entry name" value="PdxH"/>
    <property type="match status" value="1"/>
</dbReference>
<dbReference type="PIRSF" id="PIRSF000190">
    <property type="entry name" value="Pyd_amn-ph_oxd"/>
    <property type="match status" value="1"/>
</dbReference>
<dbReference type="InterPro" id="IPR019576">
    <property type="entry name" value="Pyridoxamine_oxidase_dimer_C"/>
</dbReference>
<comment type="caution">
    <text evidence="6">Lacks conserved residue(s) required for the propagation of feature annotation.</text>
</comment>
<keyword evidence="4 6" id="KW-0560">Oxidoreductase</keyword>
<evidence type="ECO:0000256" key="5">
    <source>
        <dbReference type="ARBA" id="ARBA00023096"/>
    </source>
</evidence>
<dbReference type="UniPathway" id="UPA01068">
    <property type="reaction ID" value="UER00304"/>
</dbReference>
<dbReference type="GO" id="GO:0010181">
    <property type="term" value="F:FMN binding"/>
    <property type="evidence" value="ECO:0007669"/>
    <property type="project" value="UniProtKB-UniRule"/>
</dbReference>
<gene>
    <name evidence="6 11" type="primary">pdxH</name>
    <name evidence="11" type="ORF">F9B74_09340</name>
</gene>
<keyword evidence="12" id="KW-1185">Reference proteome</keyword>
<comment type="pathway">
    <text evidence="6">Cofactor metabolism; pyridoxal 5'-phosphate salvage; pyridoxal 5'-phosphate from pyridoxamine 5'-phosphate: step 1/1.</text>
</comment>
<dbReference type="GO" id="GO:0004733">
    <property type="term" value="F:pyridoxamine phosphate oxidase activity"/>
    <property type="evidence" value="ECO:0007669"/>
    <property type="project" value="UniProtKB-UniRule"/>
</dbReference>
<keyword evidence="3 6" id="KW-0288">FMN</keyword>
<feature type="binding site" evidence="6 8">
    <location>
        <position position="182"/>
    </location>
    <ligand>
        <name>FMN</name>
        <dbReference type="ChEBI" id="CHEBI:58210"/>
    </ligand>
</feature>
<comment type="subunit">
    <text evidence="6">Homodimer.</text>
</comment>
<feature type="domain" description="Pyridoxine 5'-phosphate oxidase dimerisation C-terminal" evidence="10">
    <location>
        <begin position="169"/>
        <end position="210"/>
    </location>
</feature>
<evidence type="ECO:0000256" key="1">
    <source>
        <dbReference type="ARBA" id="ARBA00007301"/>
    </source>
</evidence>
<dbReference type="Pfam" id="PF10590">
    <property type="entry name" value="PNP_phzG_C"/>
    <property type="match status" value="1"/>
</dbReference>
<dbReference type="AlphaFoldDB" id="A0A6L9Y7L8"/>
<feature type="binding site" evidence="6 7">
    <location>
        <position position="130"/>
    </location>
    <ligand>
        <name>substrate</name>
    </ligand>
</feature>
<dbReference type="SUPFAM" id="SSF50475">
    <property type="entry name" value="FMN-binding split barrel"/>
    <property type="match status" value="1"/>
</dbReference>
<feature type="binding site" evidence="6 7">
    <location>
        <position position="65"/>
    </location>
    <ligand>
        <name>substrate</name>
    </ligand>
</feature>
<comment type="caution">
    <text evidence="11">The sequence shown here is derived from an EMBL/GenBank/DDBJ whole genome shotgun (WGS) entry which is preliminary data.</text>
</comment>
<evidence type="ECO:0000256" key="6">
    <source>
        <dbReference type="HAMAP-Rule" id="MF_01629"/>
    </source>
</evidence>
<dbReference type="InterPro" id="IPR019740">
    <property type="entry name" value="Pyridox_Oxase_CS"/>
</dbReference>